<accession>A0A2U7UH82</accession>
<dbReference type="KEGG" id="vg:36841806"/>
<sequence>MEDAMPLGDRGGEALSLLPARGRLVDYVQDLVGVCSRIAAGRGTHGDDAALSRLLRGSPIDGVPDHGADASDGVGLVARYARLWRALDADPDALDAVRAHTGAWPPAVSDVALTYVRVNPSETAMRVVHALARDEAMATARLAEASAPERIVALLGAAARRGALATRATAAGIDGAFFSQRLGDLYDPQPATGAHDHDASDRMYVDRMYGVSRFSPPTALAQYAYRAPLVSGPSRTPSASPPLPMASSTVPMPTVVRAPTAEWRIVAPARGVAYMPDAIAPEHDSAPCGSQDNAWWARACHMPGQD</sequence>
<dbReference type="EMBL" id="MG011691">
    <property type="protein sequence ID" value="AVK77351.1"/>
    <property type="molecule type" value="Genomic_DNA"/>
</dbReference>
<proteinExistence type="predicted"/>
<organism evidence="1">
    <name type="scientific">Pandoravirus macleodensis</name>
    <dbReference type="NCBI Taxonomy" id="2107707"/>
    <lineage>
        <taxon>Viruses</taxon>
        <taxon>Pandoravirus</taxon>
    </lineage>
</organism>
<dbReference type="Proteomes" id="UP000249758">
    <property type="component" value="Segment"/>
</dbReference>
<name>A0A2U7UH82_9VIRU</name>
<protein>
    <submittedName>
        <fullName evidence="1">Uncharacterized protein</fullName>
    </submittedName>
</protein>
<dbReference type="GeneID" id="36841806"/>
<dbReference type="RefSeq" id="YP_009481347.1">
    <property type="nucleotide sequence ID" value="NC_037665.1"/>
</dbReference>
<reference evidence="1" key="1">
    <citation type="journal article" date="2018" name="Nat. Commun.">
        <title>Diversity and evolution of the emerging Pandoraviridae family.</title>
        <authorList>
            <person name="Legendre M."/>
            <person name="Fabre E."/>
            <person name="Poirot O."/>
            <person name="Jeudy S."/>
            <person name="Lartigue A."/>
            <person name="Alempic J.M."/>
            <person name="Beucher L."/>
            <person name="Philippe N."/>
            <person name="Bertaux L."/>
            <person name="Christo-Foroux E."/>
            <person name="Labadie K."/>
            <person name="Coute Y."/>
            <person name="Abergel C."/>
            <person name="Claverie J.M."/>
        </authorList>
    </citation>
    <scope>NUCLEOTIDE SEQUENCE [LARGE SCALE GENOMIC DNA]</scope>
    <source>
        <strain evidence="1">Macleodensis</strain>
    </source>
</reference>
<gene>
    <name evidence="1" type="ORF">pmac_cds_663</name>
</gene>
<evidence type="ECO:0000313" key="1">
    <source>
        <dbReference type="EMBL" id="AVK77351.1"/>
    </source>
</evidence>